<gene>
    <name evidence="2" type="ordered locus">DGo_CA0027</name>
</gene>
<reference evidence="2 3" key="1">
    <citation type="journal article" date="2012" name="PLoS ONE">
        <title>Genome sequence and transcriptome analysis of the radioresistant bacterium Deinococcus gobiensis: insights into the extreme environmental adaptations.</title>
        <authorList>
            <person name="Yuan M."/>
            <person name="Chen M."/>
            <person name="Zhang W."/>
            <person name="Lu W."/>
            <person name="Wang J."/>
            <person name="Yang M."/>
            <person name="Zhao P."/>
            <person name="Tang R."/>
            <person name="Li X."/>
            <person name="Hao Y."/>
            <person name="Zhou Z."/>
            <person name="Zhan Y."/>
            <person name="Yu H."/>
            <person name="Teng C."/>
            <person name="Yan Y."/>
            <person name="Ping S."/>
            <person name="Wang Y."/>
            <person name="Lin M."/>
        </authorList>
    </citation>
    <scope>NUCLEOTIDE SEQUENCE [LARGE SCALE GENOMIC DNA]</scope>
    <source>
        <strain evidence="2 3">I-0</strain>
    </source>
</reference>
<dbReference type="Proteomes" id="UP000007575">
    <property type="component" value="Chromosome"/>
</dbReference>
<dbReference type="OrthoDB" id="72021at2"/>
<sequence length="126" mass="12919">MFRTLCSALLGAALLGTPAAASAPVLTPWTLTLVAGQTASVPATPGQPAAKVTLLSFSDSRCPPRAYCFVAGNVKARVFVTRGASSRLYTLTLPGVSAATLAGPLRLTAATRPGQGPQRLTLRGQR</sequence>
<evidence type="ECO:0000313" key="2">
    <source>
        <dbReference type="EMBL" id="AFD23954.1"/>
    </source>
</evidence>
<dbReference type="RefSeq" id="WP_014683437.1">
    <property type="nucleotide sequence ID" value="NC_017790.1"/>
</dbReference>
<dbReference type="PATRIC" id="fig|745776.4.peg.28"/>
<evidence type="ECO:0008006" key="4">
    <source>
        <dbReference type="Google" id="ProtNLM"/>
    </source>
</evidence>
<dbReference type="STRING" id="745776.DGo_CA0027"/>
<accession>H8GS59</accession>
<dbReference type="HOGENOM" id="CLU_2104987_0_0_0"/>
<protein>
    <recommendedName>
        <fullName evidence="4">Secreted protein</fullName>
    </recommendedName>
</protein>
<feature type="signal peptide" evidence="1">
    <location>
        <begin position="1"/>
        <end position="23"/>
    </location>
</feature>
<evidence type="ECO:0000313" key="3">
    <source>
        <dbReference type="Proteomes" id="UP000007575"/>
    </source>
</evidence>
<feature type="chain" id="PRO_5003612155" description="Secreted protein" evidence="1">
    <location>
        <begin position="24"/>
        <end position="126"/>
    </location>
</feature>
<dbReference type="EMBL" id="CP002191">
    <property type="protein sequence ID" value="AFD23954.1"/>
    <property type="molecule type" value="Genomic_DNA"/>
</dbReference>
<keyword evidence="1" id="KW-0732">Signal</keyword>
<dbReference type="KEGG" id="dgo:DGo_CA0027"/>
<keyword evidence="3" id="KW-1185">Reference proteome</keyword>
<evidence type="ECO:0000256" key="1">
    <source>
        <dbReference type="SAM" id="SignalP"/>
    </source>
</evidence>
<proteinExistence type="predicted"/>
<name>H8GS59_DEIGI</name>
<organism evidence="2 3">
    <name type="scientific">Deinococcus gobiensis (strain DSM 21396 / JCM 16679 / CGMCC 1.7299 / I-0)</name>
    <dbReference type="NCBI Taxonomy" id="745776"/>
    <lineage>
        <taxon>Bacteria</taxon>
        <taxon>Thermotogati</taxon>
        <taxon>Deinococcota</taxon>
        <taxon>Deinococci</taxon>
        <taxon>Deinococcales</taxon>
        <taxon>Deinococcaceae</taxon>
        <taxon>Deinococcus</taxon>
    </lineage>
</organism>
<dbReference type="AlphaFoldDB" id="H8GS59"/>